<name>A0ABU0AAA3_9BACI</name>
<dbReference type="InterPro" id="IPR014729">
    <property type="entry name" value="Rossmann-like_a/b/a_fold"/>
</dbReference>
<keyword evidence="10" id="KW-1185">Reference proteome</keyword>
<dbReference type="SUPFAM" id="SSF52374">
    <property type="entry name" value="Nucleotidylyl transferase"/>
    <property type="match status" value="1"/>
</dbReference>
<keyword evidence="3" id="KW-0067">ATP-binding</keyword>
<dbReference type="PANTHER" id="PTHR45765:SF1">
    <property type="entry name" value="METHIONINE--TRNA LIGASE, CYTOPLASMIC"/>
    <property type="match status" value="1"/>
</dbReference>
<dbReference type="InterPro" id="IPR001412">
    <property type="entry name" value="aa-tRNA-synth_I_CS"/>
</dbReference>
<dbReference type="GO" id="GO:0016874">
    <property type="term" value="F:ligase activity"/>
    <property type="evidence" value="ECO:0007669"/>
    <property type="project" value="UniProtKB-KW"/>
</dbReference>
<organism evidence="9 10">
    <name type="scientific">Cytobacillus purgationiresistens</name>
    <dbReference type="NCBI Taxonomy" id="863449"/>
    <lineage>
        <taxon>Bacteria</taxon>
        <taxon>Bacillati</taxon>
        <taxon>Bacillota</taxon>
        <taxon>Bacilli</taxon>
        <taxon>Bacillales</taxon>
        <taxon>Bacillaceae</taxon>
        <taxon>Cytobacillus</taxon>
    </lineage>
</organism>
<evidence type="ECO:0000313" key="9">
    <source>
        <dbReference type="EMBL" id="MDQ0268168.1"/>
    </source>
</evidence>
<keyword evidence="2" id="KW-0547">Nucleotide-binding</keyword>
<accession>A0ABU0AAA3</accession>
<dbReference type="EMBL" id="JAUSUB010000001">
    <property type="protein sequence ID" value="MDQ0268168.1"/>
    <property type="molecule type" value="Genomic_DNA"/>
</dbReference>
<evidence type="ECO:0000256" key="4">
    <source>
        <dbReference type="ARBA" id="ARBA00022917"/>
    </source>
</evidence>
<dbReference type="Proteomes" id="UP001238088">
    <property type="component" value="Unassembled WGS sequence"/>
</dbReference>
<dbReference type="InterPro" id="IPR029038">
    <property type="entry name" value="MetRS_Zn"/>
</dbReference>
<keyword evidence="4" id="KW-0648">Protein biosynthesis</keyword>
<evidence type="ECO:0000256" key="5">
    <source>
        <dbReference type="ARBA" id="ARBA00023146"/>
    </source>
</evidence>
<dbReference type="Gene3D" id="3.40.50.620">
    <property type="entry name" value="HUPs"/>
    <property type="match status" value="1"/>
</dbReference>
<dbReference type="SUPFAM" id="SSF57770">
    <property type="entry name" value="Methionyl-tRNA synthetase (MetRS), Zn-domain"/>
    <property type="match status" value="1"/>
</dbReference>
<dbReference type="PANTHER" id="PTHR45765">
    <property type="entry name" value="METHIONINE--TRNA LIGASE"/>
    <property type="match status" value="1"/>
</dbReference>
<reference evidence="9 10" key="1">
    <citation type="submission" date="2023-07" db="EMBL/GenBank/DDBJ databases">
        <title>Genomic Encyclopedia of Type Strains, Phase IV (KMG-IV): sequencing the most valuable type-strain genomes for metagenomic binning, comparative biology and taxonomic classification.</title>
        <authorList>
            <person name="Goeker M."/>
        </authorList>
    </citation>
    <scope>NUCLEOTIDE SEQUENCE [LARGE SCALE GENOMIC DNA]</scope>
    <source>
        <strain evidence="9 10">DSM 23494</strain>
    </source>
</reference>
<evidence type="ECO:0000256" key="6">
    <source>
        <dbReference type="ARBA" id="ARBA00030904"/>
    </source>
</evidence>
<feature type="domain" description="Methionyl/Leucyl tRNA synthetase" evidence="8">
    <location>
        <begin position="4"/>
        <end position="187"/>
    </location>
</feature>
<comment type="catalytic activity">
    <reaction evidence="7">
        <text>tRNA(Met) + L-methionine + ATP = L-methionyl-tRNA(Met) + AMP + diphosphate</text>
        <dbReference type="Rhea" id="RHEA:13481"/>
        <dbReference type="Rhea" id="RHEA-COMP:9667"/>
        <dbReference type="Rhea" id="RHEA-COMP:9698"/>
        <dbReference type="ChEBI" id="CHEBI:30616"/>
        <dbReference type="ChEBI" id="CHEBI:33019"/>
        <dbReference type="ChEBI" id="CHEBI:57844"/>
        <dbReference type="ChEBI" id="CHEBI:78442"/>
        <dbReference type="ChEBI" id="CHEBI:78530"/>
        <dbReference type="ChEBI" id="CHEBI:456215"/>
        <dbReference type="EC" id="6.1.1.10"/>
    </reaction>
</comment>
<evidence type="ECO:0000256" key="1">
    <source>
        <dbReference type="ARBA" id="ARBA00022598"/>
    </source>
</evidence>
<dbReference type="InterPro" id="IPR023458">
    <property type="entry name" value="Met-tRNA_ligase_1"/>
</dbReference>
<dbReference type="InterPro" id="IPR015413">
    <property type="entry name" value="Methionyl/Leucyl_tRNA_Synth"/>
</dbReference>
<evidence type="ECO:0000256" key="7">
    <source>
        <dbReference type="ARBA" id="ARBA00047364"/>
    </source>
</evidence>
<protein>
    <recommendedName>
        <fullName evidence="6">Methionyl-tRNA synthetase</fullName>
    </recommendedName>
</protein>
<gene>
    <name evidence="9" type="ORF">J2S17_000037</name>
</gene>
<proteinExistence type="predicted"/>
<keyword evidence="5" id="KW-0030">Aminoacyl-tRNA synthetase</keyword>
<evidence type="ECO:0000313" key="10">
    <source>
        <dbReference type="Proteomes" id="UP001238088"/>
    </source>
</evidence>
<dbReference type="InterPro" id="IPR033911">
    <property type="entry name" value="MetRS_core"/>
</dbReference>
<evidence type="ECO:0000256" key="2">
    <source>
        <dbReference type="ARBA" id="ARBA00022741"/>
    </source>
</evidence>
<dbReference type="PROSITE" id="PS00178">
    <property type="entry name" value="AA_TRNA_LIGASE_I"/>
    <property type="match status" value="1"/>
</dbReference>
<dbReference type="Pfam" id="PF09334">
    <property type="entry name" value="tRNA-synt_1g"/>
    <property type="match status" value="1"/>
</dbReference>
<evidence type="ECO:0000259" key="8">
    <source>
        <dbReference type="Pfam" id="PF09334"/>
    </source>
</evidence>
<dbReference type="Gene3D" id="2.20.28.20">
    <property type="entry name" value="Methionyl-tRNA synthetase, Zn-domain"/>
    <property type="match status" value="1"/>
</dbReference>
<evidence type="ECO:0000256" key="3">
    <source>
        <dbReference type="ARBA" id="ARBA00022840"/>
    </source>
</evidence>
<dbReference type="PRINTS" id="PR01041">
    <property type="entry name" value="TRNASYNTHMET"/>
</dbReference>
<sequence length="192" mass="21833">MNIFIGGAWPYANGSLHLGHISSLLSGDILARYYRAKGDEVLYVSGSDCNGTPISIRARQEGVTPREIANKFHREFCHCFEKLGFTYDLYTRTDDLHHHEIVQKIFQKLLANNKIYKKTVEQAYCSTCTQFLPDRYVEGTCPHCGKDARGDQCDECATILDPLDLLTKRCKICGDEPAGKDTEHFYWSEHTC</sequence>
<keyword evidence="1 9" id="KW-0436">Ligase</keyword>
<comment type="caution">
    <text evidence="9">The sequence shown here is derived from an EMBL/GenBank/DDBJ whole genome shotgun (WGS) entry which is preliminary data.</text>
</comment>